<dbReference type="Gramene" id="PGSC0003DMT400091257">
    <property type="protein sequence ID" value="PGSC0003DMT400091257"/>
    <property type="gene ID" value="PGSC0003DMG400040828"/>
</dbReference>
<feature type="region of interest" description="Disordered" evidence="1">
    <location>
        <begin position="129"/>
        <end position="154"/>
    </location>
</feature>
<dbReference type="InParanoid" id="M1DM71"/>
<reference evidence="3" key="1">
    <citation type="journal article" date="2011" name="Nature">
        <title>Genome sequence and analysis of the tuber crop potato.</title>
        <authorList>
            <consortium name="The Potato Genome Sequencing Consortium"/>
        </authorList>
    </citation>
    <scope>NUCLEOTIDE SEQUENCE [LARGE SCALE GENOMIC DNA]</scope>
    <source>
        <strain evidence="3">cv. DM1-3 516 R44</strain>
    </source>
</reference>
<dbReference type="EnsemblPlants" id="PGSC0003DMT400091257">
    <property type="protein sequence ID" value="PGSC0003DMT400091257"/>
    <property type="gene ID" value="PGSC0003DMG400040828"/>
</dbReference>
<evidence type="ECO:0000313" key="3">
    <source>
        <dbReference type="Proteomes" id="UP000011115"/>
    </source>
</evidence>
<dbReference type="PaxDb" id="4113-PGSC0003DMT400091257"/>
<dbReference type="HOGENOM" id="CLU_029307_2_2_1"/>
<reference evidence="2" key="2">
    <citation type="submission" date="2015-06" db="UniProtKB">
        <authorList>
            <consortium name="EnsemblPlants"/>
        </authorList>
    </citation>
    <scope>IDENTIFICATION</scope>
    <source>
        <strain evidence="2">DM1-3 516 R44</strain>
    </source>
</reference>
<accession>M1DM71</accession>
<proteinExistence type="predicted"/>
<name>M1DM71_SOLTU</name>
<evidence type="ECO:0008006" key="4">
    <source>
        <dbReference type="Google" id="ProtNLM"/>
    </source>
</evidence>
<dbReference type="Proteomes" id="UP000011115">
    <property type="component" value="Unassembled WGS sequence"/>
</dbReference>
<dbReference type="AlphaFoldDB" id="M1DM71"/>
<keyword evidence="3" id="KW-1185">Reference proteome</keyword>
<sequence length="171" mass="18641">MTPMAMNHGTLIDSRTVVLITELCKHARVPRYTTMDIEVTPSSSSDIRCIKAEFKREEVDSRRAAPADIFLKVDVDSLPAEAPSPTPASEPSEQKGGDIRGSALEANVEDLRKDVDYLRSIDFTSLIRGAHGEDAPETSGIPLATIGDVQTGGTTYEESVVETDKEMMESR</sequence>
<protein>
    <recommendedName>
        <fullName evidence="4">Polyprotein protein</fullName>
    </recommendedName>
</protein>
<evidence type="ECO:0000256" key="1">
    <source>
        <dbReference type="SAM" id="MobiDB-lite"/>
    </source>
</evidence>
<evidence type="ECO:0000313" key="2">
    <source>
        <dbReference type="EnsemblPlants" id="PGSC0003DMT400091257"/>
    </source>
</evidence>
<organism evidence="2 3">
    <name type="scientific">Solanum tuberosum</name>
    <name type="common">Potato</name>
    <dbReference type="NCBI Taxonomy" id="4113"/>
    <lineage>
        <taxon>Eukaryota</taxon>
        <taxon>Viridiplantae</taxon>
        <taxon>Streptophyta</taxon>
        <taxon>Embryophyta</taxon>
        <taxon>Tracheophyta</taxon>
        <taxon>Spermatophyta</taxon>
        <taxon>Magnoliopsida</taxon>
        <taxon>eudicotyledons</taxon>
        <taxon>Gunneridae</taxon>
        <taxon>Pentapetalae</taxon>
        <taxon>asterids</taxon>
        <taxon>lamiids</taxon>
        <taxon>Solanales</taxon>
        <taxon>Solanaceae</taxon>
        <taxon>Solanoideae</taxon>
        <taxon>Solaneae</taxon>
        <taxon>Solanum</taxon>
    </lineage>
</organism>
<feature type="region of interest" description="Disordered" evidence="1">
    <location>
        <begin position="75"/>
        <end position="103"/>
    </location>
</feature>